<dbReference type="Gene3D" id="1.10.3470.10">
    <property type="entry name" value="ABC transporter involved in vitamin B12 uptake, BtuC"/>
    <property type="match status" value="1"/>
</dbReference>
<evidence type="ECO:0000256" key="5">
    <source>
        <dbReference type="ARBA" id="ARBA00022692"/>
    </source>
</evidence>
<evidence type="ECO:0000256" key="1">
    <source>
        <dbReference type="ARBA" id="ARBA00004651"/>
    </source>
</evidence>
<feature type="transmembrane region" description="Helical" evidence="9">
    <location>
        <begin position="20"/>
        <end position="42"/>
    </location>
</feature>
<dbReference type="CDD" id="cd06550">
    <property type="entry name" value="TM_ABC_iron-siderophores_like"/>
    <property type="match status" value="1"/>
</dbReference>
<dbReference type="InterPro" id="IPR001626">
    <property type="entry name" value="ABC_TroCD"/>
</dbReference>
<evidence type="ECO:0000256" key="4">
    <source>
        <dbReference type="ARBA" id="ARBA00022475"/>
    </source>
</evidence>
<protein>
    <submittedName>
        <fullName evidence="10">Zinc/manganese/iron ABC transporter permease</fullName>
    </submittedName>
</protein>
<dbReference type="GeneID" id="31929040"/>
<evidence type="ECO:0000256" key="6">
    <source>
        <dbReference type="ARBA" id="ARBA00022989"/>
    </source>
</evidence>
<keyword evidence="3 8" id="KW-0813">Transport</keyword>
<dbReference type="PANTHER" id="PTHR30477">
    <property type="entry name" value="ABC-TRANSPORTER METAL-BINDING PROTEIN"/>
    <property type="match status" value="1"/>
</dbReference>
<keyword evidence="7 9" id="KW-0472">Membrane</keyword>
<dbReference type="EMBL" id="CP004388">
    <property type="protein sequence ID" value="AJD53469.1"/>
    <property type="molecule type" value="Genomic_DNA"/>
</dbReference>
<feature type="transmembrane region" description="Helical" evidence="9">
    <location>
        <begin position="271"/>
        <end position="289"/>
    </location>
</feature>
<proteinExistence type="inferred from homology"/>
<evidence type="ECO:0000256" key="2">
    <source>
        <dbReference type="ARBA" id="ARBA00008034"/>
    </source>
</evidence>
<dbReference type="InterPro" id="IPR037294">
    <property type="entry name" value="ABC_BtuC-like"/>
</dbReference>
<evidence type="ECO:0000313" key="11">
    <source>
        <dbReference type="Proteomes" id="UP000007127"/>
    </source>
</evidence>
<dbReference type="Pfam" id="PF00950">
    <property type="entry name" value="ABC-3"/>
    <property type="match status" value="1"/>
</dbReference>
<name>A0AB72UH34_9PROT</name>
<keyword evidence="5 8" id="KW-0812">Transmembrane</keyword>
<keyword evidence="4" id="KW-1003">Cell membrane</keyword>
<evidence type="ECO:0000256" key="9">
    <source>
        <dbReference type="SAM" id="Phobius"/>
    </source>
</evidence>
<comment type="subcellular location">
    <subcellularLocation>
        <location evidence="1 8">Cell membrane</location>
        <topology evidence="1 8">Multi-pass membrane protein</topology>
    </subcellularLocation>
</comment>
<comment type="similarity">
    <text evidence="2 8">Belongs to the ABC-3 integral membrane protein family.</text>
</comment>
<feature type="transmembrane region" description="Helical" evidence="9">
    <location>
        <begin position="148"/>
        <end position="172"/>
    </location>
</feature>
<sequence length="406" mass="42899">MSFLDYFISALFLQAGYNSALVAVGAGLLGLAGGGAGAFIFLRKRALVSDAISHATLPGVGIAFMLMVALGGDGRWLPGLIIGSAISSGIGLLMVEWITRQTRLTEDAAIGAVLSVFFGLGIVLLTIIQTMSSGRQAGLENFLLGSTAGMLISEATTIAIAGALATAFVFMLRRPMTLVAFDPEYAATTGINVRHIDLAMMGLALIVTVIGLKIVGLILIVALLIIPPVTARFWTNQVGPMIGIAAAIGGLAGYIGAVFSAAAASLPTGPIIVLVAFGFFVFSALFSPLRGGLASALRHWRFQRRVHRRQGLLALARREPIYDGFTLRILHQSGMIRPDGVATLRGKAASQKAAHDEARWAMARRILPDDSAIERYDGLTPIEDMMTQDQIDEIDRVIAEQTGAPA</sequence>
<dbReference type="GO" id="GO:0010043">
    <property type="term" value="P:response to zinc ion"/>
    <property type="evidence" value="ECO:0007669"/>
    <property type="project" value="TreeGrafter"/>
</dbReference>
<dbReference type="SUPFAM" id="SSF81345">
    <property type="entry name" value="ABC transporter involved in vitamin B12 uptake, BtuC"/>
    <property type="match status" value="1"/>
</dbReference>
<dbReference type="GO" id="GO:0055085">
    <property type="term" value="P:transmembrane transport"/>
    <property type="evidence" value="ECO:0007669"/>
    <property type="project" value="InterPro"/>
</dbReference>
<dbReference type="GO" id="GO:0043190">
    <property type="term" value="C:ATP-binding cassette (ABC) transporter complex"/>
    <property type="evidence" value="ECO:0007669"/>
    <property type="project" value="InterPro"/>
</dbReference>
<feature type="transmembrane region" description="Helical" evidence="9">
    <location>
        <begin position="238"/>
        <end position="259"/>
    </location>
</feature>
<evidence type="ECO:0000256" key="3">
    <source>
        <dbReference type="ARBA" id="ARBA00022448"/>
    </source>
</evidence>
<dbReference type="AlphaFoldDB" id="A0AB72UH34"/>
<feature type="transmembrane region" description="Helical" evidence="9">
    <location>
        <begin position="107"/>
        <end position="128"/>
    </location>
</feature>
<feature type="transmembrane region" description="Helical" evidence="9">
    <location>
        <begin position="51"/>
        <end position="70"/>
    </location>
</feature>
<dbReference type="KEGG" id="txi:TH3_16835"/>
<reference evidence="10 11" key="1">
    <citation type="journal article" date="2012" name="J. Bacteriol.">
        <title>Genome sequence of Thalassospira xiamenensis type strain M-5.</title>
        <authorList>
            <person name="Lai Q."/>
            <person name="Shao Z."/>
        </authorList>
    </citation>
    <scope>NUCLEOTIDE SEQUENCE [LARGE SCALE GENOMIC DNA]</scope>
    <source>
        <strain evidence="10 11">M-5</strain>
    </source>
</reference>
<feature type="transmembrane region" description="Helical" evidence="9">
    <location>
        <begin position="76"/>
        <end position="95"/>
    </location>
</feature>
<dbReference type="PANTHER" id="PTHR30477:SF3">
    <property type="entry name" value="METAL TRANSPORT SYSTEM MEMBRANE PROTEIN CT_069-RELATED"/>
    <property type="match status" value="1"/>
</dbReference>
<feature type="transmembrane region" description="Helical" evidence="9">
    <location>
        <begin position="203"/>
        <end position="226"/>
    </location>
</feature>
<organism evidence="10 11">
    <name type="scientific">Thalassospira xiamenensis M-5 = DSM 17429</name>
    <dbReference type="NCBI Taxonomy" id="1123366"/>
    <lineage>
        <taxon>Bacteria</taxon>
        <taxon>Pseudomonadati</taxon>
        <taxon>Pseudomonadota</taxon>
        <taxon>Alphaproteobacteria</taxon>
        <taxon>Rhodospirillales</taxon>
        <taxon>Thalassospiraceae</taxon>
        <taxon>Thalassospira</taxon>
    </lineage>
</organism>
<accession>A0AB72UH34</accession>
<evidence type="ECO:0000256" key="8">
    <source>
        <dbReference type="RuleBase" id="RU003943"/>
    </source>
</evidence>
<evidence type="ECO:0000313" key="10">
    <source>
        <dbReference type="EMBL" id="AJD53469.1"/>
    </source>
</evidence>
<evidence type="ECO:0000256" key="7">
    <source>
        <dbReference type="ARBA" id="ARBA00023136"/>
    </source>
</evidence>
<gene>
    <name evidence="10" type="ORF">TH3_16835</name>
</gene>
<dbReference type="Proteomes" id="UP000007127">
    <property type="component" value="Chromosome"/>
</dbReference>
<keyword evidence="6 9" id="KW-1133">Transmembrane helix</keyword>
<dbReference type="RefSeq" id="WP_007090146.1">
    <property type="nucleotide sequence ID" value="NZ_CP004388.1"/>
</dbReference>